<dbReference type="Proteomes" id="UP000177626">
    <property type="component" value="Unassembled WGS sequence"/>
</dbReference>
<keyword evidence="1" id="KW-1133">Transmembrane helix</keyword>
<name>A0A1G2BZG3_9BACT</name>
<dbReference type="EMBL" id="MHKQ01000020">
    <property type="protein sequence ID" value="OGY93537.1"/>
    <property type="molecule type" value="Genomic_DNA"/>
</dbReference>
<accession>A0A1G2BZG3</accession>
<keyword evidence="1" id="KW-0472">Membrane</keyword>
<dbReference type="AlphaFoldDB" id="A0A1G2BZG3"/>
<evidence type="ECO:0000256" key="1">
    <source>
        <dbReference type="SAM" id="Phobius"/>
    </source>
</evidence>
<dbReference type="InterPro" id="IPR012902">
    <property type="entry name" value="N_methyl_site"/>
</dbReference>
<keyword evidence="1" id="KW-0812">Transmembrane</keyword>
<evidence type="ECO:0000313" key="3">
    <source>
        <dbReference type="Proteomes" id="UP000177626"/>
    </source>
</evidence>
<proteinExistence type="predicted"/>
<organism evidence="2 3">
    <name type="scientific">Candidatus Komeilibacteria bacterium RIFOXYC1_FULL_37_11</name>
    <dbReference type="NCBI Taxonomy" id="1798555"/>
    <lineage>
        <taxon>Bacteria</taxon>
        <taxon>Candidatus Komeiliibacteriota</taxon>
    </lineage>
</organism>
<sequence length="305" mass="33148">MFKIIFNKNGFSLVEVLVALGIFAVLAAGIFNIVTSSYKNFYGKGDKQSLTQFAQEGIEAVRSIRDNSWQEIESVAGAGNKGLVKTDGYWRFSGTSNTLSALTRVVAITNAQRSSDSQIVTSGGTTDPNTKKVTVTVSSTGIDDYVLETYLTNWSYKTWIQTDWSGVGAREFWSNSAMASSSYSNIATSTGQITVTSTASVYEPTAYIYSSIYSIESDDRELRSVEVEQNVPAGCSLQITVEASNTTNMASASSQVFSDTSAGYYVSSTPTSLNGKKFLRYKLDLTSCSSQSEAPIFYSLSINYR</sequence>
<evidence type="ECO:0008006" key="4">
    <source>
        <dbReference type="Google" id="ProtNLM"/>
    </source>
</evidence>
<reference evidence="2 3" key="1">
    <citation type="journal article" date="2016" name="Nat. Commun.">
        <title>Thousands of microbial genomes shed light on interconnected biogeochemical processes in an aquifer system.</title>
        <authorList>
            <person name="Anantharaman K."/>
            <person name="Brown C.T."/>
            <person name="Hug L.A."/>
            <person name="Sharon I."/>
            <person name="Castelle C.J."/>
            <person name="Probst A.J."/>
            <person name="Thomas B.C."/>
            <person name="Singh A."/>
            <person name="Wilkins M.J."/>
            <person name="Karaoz U."/>
            <person name="Brodie E.L."/>
            <person name="Williams K.H."/>
            <person name="Hubbard S.S."/>
            <person name="Banfield J.F."/>
        </authorList>
    </citation>
    <scope>NUCLEOTIDE SEQUENCE [LARGE SCALE GENOMIC DNA]</scope>
</reference>
<comment type="caution">
    <text evidence="2">The sequence shown here is derived from an EMBL/GenBank/DDBJ whole genome shotgun (WGS) entry which is preliminary data.</text>
</comment>
<dbReference type="NCBIfam" id="TIGR02532">
    <property type="entry name" value="IV_pilin_GFxxxE"/>
    <property type="match status" value="1"/>
</dbReference>
<dbReference type="Pfam" id="PF07963">
    <property type="entry name" value="N_methyl"/>
    <property type="match status" value="1"/>
</dbReference>
<protein>
    <recommendedName>
        <fullName evidence="4">Prepilin-type N-terminal cleavage/methylation domain-containing protein</fullName>
    </recommendedName>
</protein>
<feature type="transmembrane region" description="Helical" evidence="1">
    <location>
        <begin position="12"/>
        <end position="34"/>
    </location>
</feature>
<evidence type="ECO:0000313" key="2">
    <source>
        <dbReference type="EMBL" id="OGY93537.1"/>
    </source>
</evidence>
<gene>
    <name evidence="2" type="ORF">A2406_02805</name>
</gene>